<accession>A0A232ERL0</accession>
<evidence type="ECO:0000313" key="2">
    <source>
        <dbReference type="EMBL" id="OXU20957.1"/>
    </source>
</evidence>
<organism evidence="2 3">
    <name type="scientific">Trichomalopsis sarcophagae</name>
    <dbReference type="NCBI Taxonomy" id="543379"/>
    <lineage>
        <taxon>Eukaryota</taxon>
        <taxon>Metazoa</taxon>
        <taxon>Ecdysozoa</taxon>
        <taxon>Arthropoda</taxon>
        <taxon>Hexapoda</taxon>
        <taxon>Insecta</taxon>
        <taxon>Pterygota</taxon>
        <taxon>Neoptera</taxon>
        <taxon>Endopterygota</taxon>
        <taxon>Hymenoptera</taxon>
        <taxon>Apocrita</taxon>
        <taxon>Proctotrupomorpha</taxon>
        <taxon>Chalcidoidea</taxon>
        <taxon>Pteromalidae</taxon>
        <taxon>Pteromalinae</taxon>
        <taxon>Trichomalopsis</taxon>
    </lineage>
</organism>
<keyword evidence="1" id="KW-0472">Membrane</keyword>
<dbReference type="AlphaFoldDB" id="A0A232ERL0"/>
<evidence type="ECO:0000256" key="1">
    <source>
        <dbReference type="SAM" id="Phobius"/>
    </source>
</evidence>
<sequence length="63" mass="7298">MQLSRSGTWRANSDKGNRKVQVRIFFVLRIPISLASFFPALHPTRHLRKLPVTQVHLSCFTVH</sequence>
<feature type="transmembrane region" description="Helical" evidence="1">
    <location>
        <begin position="20"/>
        <end position="41"/>
    </location>
</feature>
<dbReference type="Proteomes" id="UP000215335">
    <property type="component" value="Unassembled WGS sequence"/>
</dbReference>
<proteinExistence type="predicted"/>
<name>A0A232ERL0_9HYME</name>
<reference evidence="2 3" key="1">
    <citation type="journal article" date="2017" name="Curr. Biol.">
        <title>The Evolution of Venom by Co-option of Single-Copy Genes.</title>
        <authorList>
            <person name="Martinson E.O."/>
            <person name="Mrinalini"/>
            <person name="Kelkar Y.D."/>
            <person name="Chang C.H."/>
            <person name="Werren J.H."/>
        </authorList>
    </citation>
    <scope>NUCLEOTIDE SEQUENCE [LARGE SCALE GENOMIC DNA]</scope>
    <source>
        <strain evidence="2 3">Alberta</strain>
        <tissue evidence="2">Whole body</tissue>
    </source>
</reference>
<evidence type="ECO:0000313" key="3">
    <source>
        <dbReference type="Proteomes" id="UP000215335"/>
    </source>
</evidence>
<keyword evidence="3" id="KW-1185">Reference proteome</keyword>
<protein>
    <submittedName>
        <fullName evidence="2">Uncharacterized protein</fullName>
    </submittedName>
</protein>
<keyword evidence="1" id="KW-0812">Transmembrane</keyword>
<keyword evidence="1" id="KW-1133">Transmembrane helix</keyword>
<comment type="caution">
    <text evidence="2">The sequence shown here is derived from an EMBL/GenBank/DDBJ whole genome shotgun (WGS) entry which is preliminary data.</text>
</comment>
<gene>
    <name evidence="2" type="ORF">TSAR_007347</name>
</gene>
<dbReference type="EMBL" id="NNAY01002602">
    <property type="protein sequence ID" value="OXU20957.1"/>
    <property type="molecule type" value="Genomic_DNA"/>
</dbReference>